<evidence type="ECO:0000259" key="5">
    <source>
        <dbReference type="SMART" id="SM01256"/>
    </source>
</evidence>
<dbReference type="Proteomes" id="UP001454036">
    <property type="component" value="Unassembled WGS sequence"/>
</dbReference>
<keyword evidence="2" id="KW-0539">Nucleus</keyword>
<organism evidence="6 7">
    <name type="scientific">Lithospermum erythrorhizon</name>
    <name type="common">Purple gromwell</name>
    <name type="synonym">Lithospermum officinale var. erythrorhizon</name>
    <dbReference type="NCBI Taxonomy" id="34254"/>
    <lineage>
        <taxon>Eukaryota</taxon>
        <taxon>Viridiplantae</taxon>
        <taxon>Streptophyta</taxon>
        <taxon>Embryophyta</taxon>
        <taxon>Tracheophyta</taxon>
        <taxon>Spermatophyta</taxon>
        <taxon>Magnoliopsida</taxon>
        <taxon>eudicotyledons</taxon>
        <taxon>Gunneridae</taxon>
        <taxon>Pentapetalae</taxon>
        <taxon>asterids</taxon>
        <taxon>lamiids</taxon>
        <taxon>Boraginales</taxon>
        <taxon>Boraginaceae</taxon>
        <taxon>Boraginoideae</taxon>
        <taxon>Lithospermeae</taxon>
        <taxon>Lithospermum</taxon>
    </lineage>
</organism>
<evidence type="ECO:0008006" key="8">
    <source>
        <dbReference type="Google" id="ProtNLM"/>
    </source>
</evidence>
<feature type="transmembrane region" description="Helical" evidence="3">
    <location>
        <begin position="187"/>
        <end position="209"/>
    </location>
</feature>
<dbReference type="SMART" id="SM01255">
    <property type="entry name" value="KNOX1"/>
    <property type="match status" value="1"/>
</dbReference>
<dbReference type="EMBL" id="BAABME010003418">
    <property type="protein sequence ID" value="GAA0158721.1"/>
    <property type="molecule type" value="Genomic_DNA"/>
</dbReference>
<protein>
    <recommendedName>
        <fullName evidence="8">Homeobox protein knotted-1-like 1</fullName>
    </recommendedName>
</protein>
<evidence type="ECO:0000256" key="3">
    <source>
        <dbReference type="SAM" id="Phobius"/>
    </source>
</evidence>
<evidence type="ECO:0000256" key="2">
    <source>
        <dbReference type="ARBA" id="ARBA00023242"/>
    </source>
</evidence>
<keyword evidence="3" id="KW-0472">Membrane</keyword>
<dbReference type="InterPro" id="IPR005540">
    <property type="entry name" value="KNOX1"/>
</dbReference>
<dbReference type="GO" id="GO:0003677">
    <property type="term" value="F:DNA binding"/>
    <property type="evidence" value="ECO:0007669"/>
    <property type="project" value="InterPro"/>
</dbReference>
<keyword evidence="3" id="KW-0812">Transmembrane</keyword>
<keyword evidence="3" id="KW-1133">Transmembrane helix</keyword>
<dbReference type="SMART" id="SM01256">
    <property type="entry name" value="KNOX2"/>
    <property type="match status" value="1"/>
</dbReference>
<dbReference type="PANTHER" id="PTHR48452:SF1">
    <property type="entry name" value="FUSED COMPOUND LEAF 1"/>
    <property type="match status" value="1"/>
</dbReference>
<name>A0AAV3Q6Z4_LITER</name>
<gene>
    <name evidence="6" type="ORF">LIER_15670</name>
</gene>
<dbReference type="PANTHER" id="PTHR48452">
    <property type="entry name" value="FUSED COMPOUND LEAF 1"/>
    <property type="match status" value="1"/>
</dbReference>
<accession>A0AAV3Q6Z4</accession>
<dbReference type="InterPro" id="IPR005541">
    <property type="entry name" value="KNOX2"/>
</dbReference>
<dbReference type="GO" id="GO:0005634">
    <property type="term" value="C:nucleus"/>
    <property type="evidence" value="ECO:0007669"/>
    <property type="project" value="UniProtKB-SubCell"/>
</dbReference>
<sequence>MDELYTLHSSISYSYNDKNLNNNNDDNNNIITGLMGHDLISSDHQQHGSTQEAVGTTEVIITGPVEEEEHMSDVIKSRIINHPLYPNLVSAYIQCRKVGATPDMVSFLEEIGSKESSFTTCDRIAEIGVDPQLDDFMESYCKVLHRLREDISKPFHEASSFFNHMESQLSSLCRQNLSPIATTPHGLLPFIFTVIIALIFIITFSSSLFKYSFDLKIIIF</sequence>
<dbReference type="Pfam" id="PF03790">
    <property type="entry name" value="KNOX1"/>
    <property type="match status" value="1"/>
</dbReference>
<proteinExistence type="predicted"/>
<reference evidence="6 7" key="1">
    <citation type="submission" date="2024-01" db="EMBL/GenBank/DDBJ databases">
        <title>The complete chloroplast genome sequence of Lithospermum erythrorhizon: insights into the phylogenetic relationship among Boraginaceae species and the maternal lineages of purple gromwells.</title>
        <authorList>
            <person name="Okada T."/>
            <person name="Watanabe K."/>
        </authorList>
    </citation>
    <scope>NUCLEOTIDE SEQUENCE [LARGE SCALE GENOMIC DNA]</scope>
</reference>
<feature type="domain" description="KNOX2" evidence="5">
    <location>
        <begin position="123"/>
        <end position="174"/>
    </location>
</feature>
<dbReference type="Pfam" id="PF03791">
    <property type="entry name" value="KNOX2"/>
    <property type="match status" value="1"/>
</dbReference>
<evidence type="ECO:0000259" key="4">
    <source>
        <dbReference type="SMART" id="SM01255"/>
    </source>
</evidence>
<evidence type="ECO:0000313" key="6">
    <source>
        <dbReference type="EMBL" id="GAA0158721.1"/>
    </source>
</evidence>
<dbReference type="AlphaFoldDB" id="A0AAV3Q6Z4"/>
<evidence type="ECO:0000256" key="1">
    <source>
        <dbReference type="ARBA" id="ARBA00004123"/>
    </source>
</evidence>
<evidence type="ECO:0000313" key="7">
    <source>
        <dbReference type="Proteomes" id="UP001454036"/>
    </source>
</evidence>
<feature type="domain" description="KNOX1" evidence="4">
    <location>
        <begin position="73"/>
        <end position="117"/>
    </location>
</feature>
<comment type="caution">
    <text evidence="6">The sequence shown here is derived from an EMBL/GenBank/DDBJ whole genome shotgun (WGS) entry which is preliminary data.</text>
</comment>
<keyword evidence="7" id="KW-1185">Reference proteome</keyword>
<comment type="subcellular location">
    <subcellularLocation>
        <location evidence="1">Nucleus</location>
    </subcellularLocation>
</comment>